<keyword evidence="2" id="KW-0229">DNA integration</keyword>
<evidence type="ECO:0000256" key="1">
    <source>
        <dbReference type="ARBA" id="ARBA00004496"/>
    </source>
</evidence>
<gene>
    <name evidence="5" type="ORF">A4E84_00480</name>
</gene>
<dbReference type="SUPFAM" id="SSF56349">
    <property type="entry name" value="DNA breaking-rejoining enzymes"/>
    <property type="match status" value="1"/>
</dbReference>
<sequence>MTCRSNSRVVTQAPGSARLVLASNIVHLDPAPAVFTAMQEGWARQQGARFLQESTIGARLRLIGRLADFTGLYPWQWTPADGEAFIVHLRNGAQPIQLSTARTYEVTISLFMEYLRDPRYGWVEACLERFGEAPQVVFHEGNSVLHTVEYEGDPRRRPQTYDEVQALFDVADARPGKIRGQGRKGTLTALRDAAVLKTVYAFGTRRTEASKVDLVDLRRNRKAPRFGPYGSMTVRFGKSSKGAPPKRRMVLTVPEMDWVVDVLGEWVRDVRPHFAPGKHPALWVTERVGRLSPRSINEAFVAARQDAGLDEDLDLHCLRHSYITHLTEFGYPARFVQEQAGHSHAATTAIYMGVSDEYRNALLETSLKRRLGDDWDLT</sequence>
<evidence type="ECO:0000313" key="5">
    <source>
        <dbReference type="EMBL" id="AMW08151.1"/>
    </source>
</evidence>
<reference evidence="6" key="1">
    <citation type="submission" date="2016-04" db="EMBL/GenBank/DDBJ databases">
        <authorList>
            <person name="Zhang B."/>
        </authorList>
    </citation>
    <scope>NUCLEOTIDE SEQUENCE [LARGE SCALE GENOMIC DNA]</scope>
    <source>
        <strain evidence="6">S10</strain>
    </source>
</reference>
<dbReference type="Gene3D" id="1.10.443.10">
    <property type="entry name" value="Intergrase catalytic core"/>
    <property type="match status" value="1"/>
</dbReference>
<dbReference type="KEGG" id="stsi:A4E84_00480"/>
<dbReference type="STRING" id="1783515.A4E84_00480"/>
<dbReference type="GO" id="GO:0005737">
    <property type="term" value="C:cytoplasm"/>
    <property type="evidence" value="ECO:0007669"/>
    <property type="project" value="UniProtKB-SubCell"/>
</dbReference>
<dbReference type="GO" id="GO:0006310">
    <property type="term" value="P:DNA recombination"/>
    <property type="evidence" value="ECO:0007669"/>
    <property type="project" value="UniProtKB-KW"/>
</dbReference>
<proteinExistence type="predicted"/>
<evidence type="ECO:0000259" key="4">
    <source>
        <dbReference type="PROSITE" id="PS51898"/>
    </source>
</evidence>
<comment type="subcellular location">
    <subcellularLocation>
        <location evidence="1">Cytoplasm</location>
    </subcellularLocation>
</comment>
<dbReference type="InterPro" id="IPR050090">
    <property type="entry name" value="Tyrosine_recombinase_XerCD"/>
</dbReference>
<keyword evidence="6" id="KW-1185">Reference proteome</keyword>
<dbReference type="InterPro" id="IPR002104">
    <property type="entry name" value="Integrase_catalytic"/>
</dbReference>
<organism evidence="5 6">
    <name type="scientific">Streptomyces qaidamensis</name>
    <dbReference type="NCBI Taxonomy" id="1783515"/>
    <lineage>
        <taxon>Bacteria</taxon>
        <taxon>Bacillati</taxon>
        <taxon>Actinomycetota</taxon>
        <taxon>Actinomycetes</taxon>
        <taxon>Kitasatosporales</taxon>
        <taxon>Streptomycetaceae</taxon>
        <taxon>Streptomyces</taxon>
        <taxon>Streptomyces aurantiacus group</taxon>
    </lineage>
</organism>
<dbReference type="PANTHER" id="PTHR30349:SF77">
    <property type="entry name" value="TYROSINE RECOMBINASE XERC"/>
    <property type="match status" value="1"/>
</dbReference>
<evidence type="ECO:0000256" key="3">
    <source>
        <dbReference type="ARBA" id="ARBA00023172"/>
    </source>
</evidence>
<dbReference type="Proteomes" id="UP000076096">
    <property type="component" value="Chromosome"/>
</dbReference>
<dbReference type="InterPro" id="IPR013762">
    <property type="entry name" value="Integrase-like_cat_sf"/>
</dbReference>
<dbReference type="AlphaFoldDB" id="A0A143BSN8"/>
<dbReference type="Pfam" id="PF00589">
    <property type="entry name" value="Phage_integrase"/>
    <property type="match status" value="1"/>
</dbReference>
<dbReference type="EMBL" id="CP015098">
    <property type="protein sequence ID" value="AMW08151.1"/>
    <property type="molecule type" value="Genomic_DNA"/>
</dbReference>
<protein>
    <submittedName>
        <fullName evidence="5">Integrase</fullName>
    </submittedName>
</protein>
<dbReference type="PROSITE" id="PS51898">
    <property type="entry name" value="TYR_RECOMBINASE"/>
    <property type="match status" value="1"/>
</dbReference>
<name>A0A143BSN8_9ACTN</name>
<feature type="domain" description="Tyr recombinase" evidence="4">
    <location>
        <begin position="154"/>
        <end position="364"/>
    </location>
</feature>
<evidence type="ECO:0000256" key="2">
    <source>
        <dbReference type="ARBA" id="ARBA00022908"/>
    </source>
</evidence>
<evidence type="ECO:0000313" key="6">
    <source>
        <dbReference type="Proteomes" id="UP000076096"/>
    </source>
</evidence>
<dbReference type="InterPro" id="IPR011010">
    <property type="entry name" value="DNA_brk_join_enz"/>
</dbReference>
<dbReference type="GO" id="GO:0003677">
    <property type="term" value="F:DNA binding"/>
    <property type="evidence" value="ECO:0007669"/>
    <property type="project" value="InterPro"/>
</dbReference>
<accession>A0A143BSN8</accession>
<keyword evidence="3" id="KW-0233">DNA recombination</keyword>
<dbReference type="GO" id="GO:0015074">
    <property type="term" value="P:DNA integration"/>
    <property type="evidence" value="ECO:0007669"/>
    <property type="project" value="UniProtKB-KW"/>
</dbReference>
<dbReference type="PANTHER" id="PTHR30349">
    <property type="entry name" value="PHAGE INTEGRASE-RELATED"/>
    <property type="match status" value="1"/>
</dbReference>